<evidence type="ECO:0000256" key="9">
    <source>
        <dbReference type="ARBA" id="ARBA00023204"/>
    </source>
</evidence>
<dbReference type="InterPro" id="IPR013083">
    <property type="entry name" value="Znf_RING/FYVE/PHD"/>
</dbReference>
<evidence type="ECO:0000256" key="6">
    <source>
        <dbReference type="ARBA" id="ARBA00022833"/>
    </source>
</evidence>
<keyword evidence="3 11" id="KW-0479">Metal-binding</keyword>
<protein>
    <recommendedName>
        <fullName evidence="11">General transcription factor IIH subunit</fullName>
    </recommendedName>
</protein>
<dbReference type="NCBIfam" id="TIGR00622">
    <property type="entry name" value="ssl1"/>
    <property type="match status" value="1"/>
</dbReference>
<accession>Q4T3D5</accession>
<gene>
    <name evidence="14" type="ORF">GSTENG00007899001</name>
</gene>
<evidence type="ECO:0000256" key="8">
    <source>
        <dbReference type="ARBA" id="ARBA00023163"/>
    </source>
</evidence>
<keyword evidence="6 11" id="KW-0862">Zinc</keyword>
<feature type="domain" description="VWFA" evidence="13">
    <location>
        <begin position="61"/>
        <end position="203"/>
    </location>
</feature>
<dbReference type="Gene3D" id="3.40.50.410">
    <property type="entry name" value="von Willebrand factor, type A domain"/>
    <property type="match status" value="1"/>
</dbReference>
<dbReference type="Gene3D" id="3.30.40.10">
    <property type="entry name" value="Zinc/RING finger domain, C3HC4 (zinc finger)"/>
    <property type="match status" value="1"/>
</dbReference>
<dbReference type="KEGG" id="tng:GSTEN00007899G001"/>
<evidence type="ECO:0000256" key="4">
    <source>
        <dbReference type="ARBA" id="ARBA00022763"/>
    </source>
</evidence>
<dbReference type="InterPro" id="IPR012170">
    <property type="entry name" value="TFIIH_SSL1/p44"/>
</dbReference>
<name>Q4T3D5_TETNG</name>
<sequence>MMDEEPERAKRWEGGYERTWEVLKEDESGSLKASVEEILFQAKKRRLVQSHGQVRLGMMRHLYVVIDCSRSMEDQDLKPNRLTSTLKLMEGFVEEYFDQNPISQMGIITTKNKRAEKLTDLAGNPKKHAAALKKAVDSACVGEPSLYNCLSLALQTLRHMPGHTSREVLIILSSLTTCDPGNIYELIQTLKSLKVRVSVVGLSAEVRVCTVLTRETGGSYHVILDESHFKELLMLHVKPPPASCSSECSLIRMAGFPQHTMASLTDQDAKPSFSMAHLEGGGGGPDLSLGGYFCPQCHAKYTELPVECKVCGLTLVLAPHLARSFHHLFPLQVFPESSAEDPPKDRFCQACQGRLKDKSVFTCPSCHSVFCVECDLFIHDSLHCCPCCIHRPSGP</sequence>
<keyword evidence="8 11" id="KW-0804">Transcription</keyword>
<evidence type="ECO:0000256" key="2">
    <source>
        <dbReference type="ARBA" id="ARBA00006092"/>
    </source>
</evidence>
<evidence type="ECO:0000313" key="14">
    <source>
        <dbReference type="EMBL" id="CAF92597.1"/>
    </source>
</evidence>
<dbReference type="SMART" id="SM01047">
    <property type="entry name" value="C1_4"/>
    <property type="match status" value="1"/>
</dbReference>
<keyword evidence="5" id="KW-0863">Zinc-finger</keyword>
<dbReference type="PIRSF" id="PIRSF015919">
    <property type="entry name" value="TFIIH_SSL1"/>
    <property type="match status" value="1"/>
</dbReference>
<comment type="caution">
    <text evidence="14">The sequence shown here is derived from an EMBL/GenBank/DDBJ whole genome shotgun (WGS) entry which is preliminary data.</text>
</comment>
<evidence type="ECO:0000259" key="13">
    <source>
        <dbReference type="PROSITE" id="PS50234"/>
    </source>
</evidence>
<keyword evidence="10 11" id="KW-0539">Nucleus</keyword>
<comment type="subcellular location">
    <subcellularLocation>
        <location evidence="1 11">Nucleus</location>
    </subcellularLocation>
</comment>
<dbReference type="PANTHER" id="PTHR12695:SF2">
    <property type="entry name" value="GENERAL TRANSCRIPTION FACTOR IIH SUBUNIT 2-RELATED"/>
    <property type="match status" value="1"/>
</dbReference>
<dbReference type="OrthoDB" id="284275at2759"/>
<dbReference type="SUPFAM" id="SSF53300">
    <property type="entry name" value="vWA-like"/>
    <property type="match status" value="1"/>
</dbReference>
<evidence type="ECO:0000256" key="11">
    <source>
        <dbReference type="PIRNR" id="PIRNR015919"/>
    </source>
</evidence>
<dbReference type="GO" id="GO:0006351">
    <property type="term" value="P:DNA-templated transcription"/>
    <property type="evidence" value="ECO:0007669"/>
    <property type="project" value="InterPro"/>
</dbReference>
<dbReference type="PANTHER" id="PTHR12695">
    <property type="entry name" value="GENERAL TRANSCRIPTION FACTOR IIH SUBUNIT 2"/>
    <property type="match status" value="1"/>
</dbReference>
<dbReference type="GO" id="GO:0008270">
    <property type="term" value="F:zinc ion binding"/>
    <property type="evidence" value="ECO:0007669"/>
    <property type="project" value="UniProtKB-UniRule"/>
</dbReference>
<dbReference type="Pfam" id="PF04056">
    <property type="entry name" value="Ssl1"/>
    <property type="match status" value="1"/>
</dbReference>
<dbReference type="GO" id="GO:0005675">
    <property type="term" value="C:transcription factor TFIIH holo complex"/>
    <property type="evidence" value="ECO:0007669"/>
    <property type="project" value="UniProtKB-UniRule"/>
</dbReference>
<evidence type="ECO:0000256" key="5">
    <source>
        <dbReference type="ARBA" id="ARBA00022771"/>
    </source>
</evidence>
<dbReference type="GO" id="GO:0006357">
    <property type="term" value="P:regulation of transcription by RNA polymerase II"/>
    <property type="evidence" value="ECO:0007669"/>
    <property type="project" value="TreeGrafter"/>
</dbReference>
<dbReference type="HOGENOM" id="CLU_028556_1_0_1"/>
<dbReference type="GO" id="GO:0000439">
    <property type="term" value="C:transcription factor TFIIH core complex"/>
    <property type="evidence" value="ECO:0007669"/>
    <property type="project" value="InterPro"/>
</dbReference>
<keyword evidence="4" id="KW-0227">DNA damage</keyword>
<dbReference type="AlphaFoldDB" id="Q4T3D5"/>
<dbReference type="InterPro" id="IPR013087">
    <property type="entry name" value="Znf_C2H2_type"/>
</dbReference>
<reference evidence="14" key="1">
    <citation type="journal article" date="2004" name="Nature">
        <title>Genome duplication in the teleost fish Tetraodon nigroviridis reveals the early vertebrate proto-karyotype.</title>
        <authorList>
            <person name="Jaillon O."/>
            <person name="Aury J.-M."/>
            <person name="Brunet F."/>
            <person name="Petit J.-L."/>
            <person name="Stange-Thomann N."/>
            <person name="Mauceli E."/>
            <person name="Bouneau L."/>
            <person name="Fischer C."/>
            <person name="Ozouf-Costaz C."/>
            <person name="Bernot A."/>
            <person name="Nicaud S."/>
            <person name="Jaffe D."/>
            <person name="Fisher S."/>
            <person name="Lutfalla G."/>
            <person name="Dossat C."/>
            <person name="Segurens B."/>
            <person name="Dasilva C."/>
            <person name="Salanoubat M."/>
            <person name="Levy M."/>
            <person name="Boudet N."/>
            <person name="Castellano S."/>
            <person name="Anthouard V."/>
            <person name="Jubin C."/>
            <person name="Castelli V."/>
            <person name="Katinka M."/>
            <person name="Vacherie B."/>
            <person name="Biemont C."/>
            <person name="Skalli Z."/>
            <person name="Cattolico L."/>
            <person name="Poulain J."/>
            <person name="De Berardinis V."/>
            <person name="Cruaud C."/>
            <person name="Duprat S."/>
            <person name="Brottier P."/>
            <person name="Coutanceau J.-P."/>
            <person name="Gouzy J."/>
            <person name="Parra G."/>
            <person name="Lardier G."/>
            <person name="Chapple C."/>
            <person name="McKernan K.J."/>
            <person name="McEwan P."/>
            <person name="Bosak S."/>
            <person name="Kellis M."/>
            <person name="Volff J.-N."/>
            <person name="Guigo R."/>
            <person name="Zody M.C."/>
            <person name="Mesirov J."/>
            <person name="Lindblad-Toh K."/>
            <person name="Birren B."/>
            <person name="Nusbaum C."/>
            <person name="Kahn D."/>
            <person name="Robinson-Rechavi M."/>
            <person name="Laudet V."/>
            <person name="Schachter V."/>
            <person name="Quetier F."/>
            <person name="Saurin W."/>
            <person name="Scarpelli C."/>
            <person name="Wincker P."/>
            <person name="Lander E.S."/>
            <person name="Weissenbach J."/>
            <person name="Roest Crollius H."/>
        </authorList>
    </citation>
    <scope>NUCLEOTIDE SEQUENCE [LARGE SCALE GENOMIC DNA]</scope>
</reference>
<dbReference type="FunFam" id="3.40.50.410:FF:000015">
    <property type="entry name" value="General transcription factor IIH subunit 2"/>
    <property type="match status" value="1"/>
</dbReference>
<dbReference type="InterPro" id="IPR004595">
    <property type="entry name" value="TFIIH_C1-like_dom"/>
</dbReference>
<evidence type="ECO:0000256" key="7">
    <source>
        <dbReference type="ARBA" id="ARBA00023015"/>
    </source>
</evidence>
<feature type="zinc finger region" description="C4-type" evidence="12">
    <location>
        <begin position="294"/>
        <end position="311"/>
    </location>
</feature>
<dbReference type="InterPro" id="IPR007198">
    <property type="entry name" value="Ssl1-like"/>
</dbReference>
<proteinExistence type="inferred from homology"/>
<keyword evidence="9" id="KW-0234">DNA repair</keyword>
<dbReference type="CDD" id="cd01453">
    <property type="entry name" value="vWA_transcription_factor_IIH_type"/>
    <property type="match status" value="1"/>
</dbReference>
<organism evidence="14">
    <name type="scientific">Tetraodon nigroviridis</name>
    <name type="common">Spotted green pufferfish</name>
    <name type="synonym">Chelonodon nigroviridis</name>
    <dbReference type="NCBI Taxonomy" id="99883"/>
    <lineage>
        <taxon>Eukaryota</taxon>
        <taxon>Metazoa</taxon>
        <taxon>Chordata</taxon>
        <taxon>Craniata</taxon>
        <taxon>Vertebrata</taxon>
        <taxon>Euteleostomi</taxon>
        <taxon>Actinopterygii</taxon>
        <taxon>Neopterygii</taxon>
        <taxon>Teleostei</taxon>
        <taxon>Neoteleostei</taxon>
        <taxon>Acanthomorphata</taxon>
        <taxon>Eupercaria</taxon>
        <taxon>Tetraodontiformes</taxon>
        <taxon>Tetradontoidea</taxon>
        <taxon>Tetraodontidae</taxon>
        <taxon>Tetraodon</taxon>
    </lineage>
</organism>
<comment type="similarity">
    <text evidence="2 11">Belongs to the GTF2H2 family.</text>
</comment>
<evidence type="ECO:0000256" key="10">
    <source>
        <dbReference type="ARBA" id="ARBA00023242"/>
    </source>
</evidence>
<dbReference type="GO" id="GO:0006289">
    <property type="term" value="P:nucleotide-excision repair"/>
    <property type="evidence" value="ECO:0007669"/>
    <property type="project" value="UniProtKB-UniRule"/>
</dbReference>
<reference evidence="14" key="2">
    <citation type="submission" date="2004-02" db="EMBL/GenBank/DDBJ databases">
        <authorList>
            <consortium name="Genoscope"/>
            <consortium name="Whitehead Institute Centre for Genome Research"/>
        </authorList>
    </citation>
    <scope>NUCLEOTIDE SEQUENCE</scope>
</reference>
<dbReference type="PROSITE" id="PS00028">
    <property type="entry name" value="ZINC_FINGER_C2H2_1"/>
    <property type="match status" value="1"/>
</dbReference>
<evidence type="ECO:0000256" key="12">
    <source>
        <dbReference type="PIRSR" id="PIRSR015919-1"/>
    </source>
</evidence>
<dbReference type="Pfam" id="PF07975">
    <property type="entry name" value="C1_4"/>
    <property type="match status" value="1"/>
</dbReference>
<dbReference type="EMBL" id="CAAE01010097">
    <property type="protein sequence ID" value="CAF92597.1"/>
    <property type="molecule type" value="Genomic_DNA"/>
</dbReference>
<evidence type="ECO:0000256" key="3">
    <source>
        <dbReference type="ARBA" id="ARBA00022723"/>
    </source>
</evidence>
<dbReference type="InterPro" id="IPR046349">
    <property type="entry name" value="C1-like_sf"/>
</dbReference>
<dbReference type="SUPFAM" id="SSF57889">
    <property type="entry name" value="Cysteine-rich domain"/>
    <property type="match status" value="1"/>
</dbReference>
<dbReference type="SMART" id="SM00327">
    <property type="entry name" value="VWA"/>
    <property type="match status" value="1"/>
</dbReference>
<evidence type="ECO:0000256" key="1">
    <source>
        <dbReference type="ARBA" id="ARBA00004123"/>
    </source>
</evidence>
<dbReference type="InterPro" id="IPR036465">
    <property type="entry name" value="vWFA_dom_sf"/>
</dbReference>
<keyword evidence="7 11" id="KW-0805">Transcription regulation</keyword>
<dbReference type="InterPro" id="IPR002035">
    <property type="entry name" value="VWF_A"/>
</dbReference>
<dbReference type="PROSITE" id="PS50234">
    <property type="entry name" value="VWFA"/>
    <property type="match status" value="1"/>
</dbReference>